<feature type="compositionally biased region" description="Low complexity" evidence="1">
    <location>
        <begin position="251"/>
        <end position="272"/>
    </location>
</feature>
<dbReference type="SMART" id="SM00020">
    <property type="entry name" value="Tryp_SPc"/>
    <property type="match status" value="1"/>
</dbReference>
<name>A0A9W8LG35_9FUNG</name>
<feature type="region of interest" description="Disordered" evidence="1">
    <location>
        <begin position="239"/>
        <end position="274"/>
    </location>
</feature>
<sequence length="297" mass="30426">MKIPFHALLLALGLVTQFLALSTEQPGASYVATIVSLDALHAGKKCMGALVTNTTVLTTADCLISSAHTRYASWLTTVSFNASQYRVRRTLLAPGFTPPSLRHNMGLLMLASPVPGSIAKPIRISPSWPPHAHVPGHSPLDVLGQAECHGAASYAQDSQVCAKGGVVCRGDEGLPVVGPGAHGEVLAGLVSYASGNPNAGAWCGAGERVYFEKAGAWADWVASAAGVRRLDVVAGEAEGRESSGSGTGHVAAQSAAAPSSNSSHNTLSSSTSRANSPLLPGRLHGLGALVIALAMIR</sequence>
<evidence type="ECO:0000256" key="1">
    <source>
        <dbReference type="SAM" id="MobiDB-lite"/>
    </source>
</evidence>
<dbReference type="PROSITE" id="PS50240">
    <property type="entry name" value="TRYPSIN_DOM"/>
    <property type="match status" value="1"/>
</dbReference>
<evidence type="ECO:0000259" key="3">
    <source>
        <dbReference type="PROSITE" id="PS50240"/>
    </source>
</evidence>
<dbReference type="Pfam" id="PF00089">
    <property type="entry name" value="Trypsin"/>
    <property type="match status" value="1"/>
</dbReference>
<evidence type="ECO:0000313" key="4">
    <source>
        <dbReference type="EMBL" id="KAJ2777758.1"/>
    </source>
</evidence>
<dbReference type="InterPro" id="IPR001254">
    <property type="entry name" value="Trypsin_dom"/>
</dbReference>
<protein>
    <recommendedName>
        <fullName evidence="3">Peptidase S1 domain-containing protein</fullName>
    </recommendedName>
</protein>
<dbReference type="InterPro" id="IPR009003">
    <property type="entry name" value="Peptidase_S1_PA"/>
</dbReference>
<dbReference type="PANTHER" id="PTHR24260:SF136">
    <property type="entry name" value="GH08193P-RELATED"/>
    <property type="match status" value="1"/>
</dbReference>
<dbReference type="GO" id="GO:0004252">
    <property type="term" value="F:serine-type endopeptidase activity"/>
    <property type="evidence" value="ECO:0007669"/>
    <property type="project" value="InterPro"/>
</dbReference>
<proteinExistence type="predicted"/>
<organism evidence="4 5">
    <name type="scientific">Coemansia interrupta</name>
    <dbReference type="NCBI Taxonomy" id="1126814"/>
    <lineage>
        <taxon>Eukaryota</taxon>
        <taxon>Fungi</taxon>
        <taxon>Fungi incertae sedis</taxon>
        <taxon>Zoopagomycota</taxon>
        <taxon>Kickxellomycotina</taxon>
        <taxon>Kickxellomycetes</taxon>
        <taxon>Kickxellales</taxon>
        <taxon>Kickxellaceae</taxon>
        <taxon>Coemansia</taxon>
    </lineage>
</organism>
<feature type="signal peptide" evidence="2">
    <location>
        <begin position="1"/>
        <end position="20"/>
    </location>
</feature>
<feature type="domain" description="Peptidase S1" evidence="3">
    <location>
        <begin position="1"/>
        <end position="226"/>
    </location>
</feature>
<gene>
    <name evidence="4" type="ORF">GGI15_004405</name>
</gene>
<dbReference type="InterPro" id="IPR043504">
    <property type="entry name" value="Peptidase_S1_PA_chymotrypsin"/>
</dbReference>
<dbReference type="AlphaFoldDB" id="A0A9W8LG35"/>
<comment type="caution">
    <text evidence="4">The sequence shown here is derived from an EMBL/GenBank/DDBJ whole genome shotgun (WGS) entry which is preliminary data.</text>
</comment>
<dbReference type="SUPFAM" id="SSF50494">
    <property type="entry name" value="Trypsin-like serine proteases"/>
    <property type="match status" value="1"/>
</dbReference>
<keyword evidence="5" id="KW-1185">Reference proteome</keyword>
<evidence type="ECO:0000256" key="2">
    <source>
        <dbReference type="SAM" id="SignalP"/>
    </source>
</evidence>
<dbReference type="OrthoDB" id="6380398at2759"/>
<dbReference type="InterPro" id="IPR051333">
    <property type="entry name" value="CLIP_Serine_Protease"/>
</dbReference>
<dbReference type="EMBL" id="JANBUM010000392">
    <property type="protein sequence ID" value="KAJ2777758.1"/>
    <property type="molecule type" value="Genomic_DNA"/>
</dbReference>
<reference evidence="4" key="1">
    <citation type="submission" date="2022-07" db="EMBL/GenBank/DDBJ databases">
        <title>Phylogenomic reconstructions and comparative analyses of Kickxellomycotina fungi.</title>
        <authorList>
            <person name="Reynolds N.K."/>
            <person name="Stajich J.E."/>
            <person name="Barry K."/>
            <person name="Grigoriev I.V."/>
            <person name="Crous P."/>
            <person name="Smith M.E."/>
        </authorList>
    </citation>
    <scope>NUCLEOTIDE SEQUENCE</scope>
    <source>
        <strain evidence="4">BCRC 34489</strain>
    </source>
</reference>
<dbReference type="Gene3D" id="2.40.10.10">
    <property type="entry name" value="Trypsin-like serine proteases"/>
    <property type="match status" value="2"/>
</dbReference>
<dbReference type="GO" id="GO:0006508">
    <property type="term" value="P:proteolysis"/>
    <property type="evidence" value="ECO:0007669"/>
    <property type="project" value="InterPro"/>
</dbReference>
<evidence type="ECO:0000313" key="5">
    <source>
        <dbReference type="Proteomes" id="UP001140172"/>
    </source>
</evidence>
<dbReference type="Proteomes" id="UP001140172">
    <property type="component" value="Unassembled WGS sequence"/>
</dbReference>
<keyword evidence="2" id="KW-0732">Signal</keyword>
<dbReference type="PANTHER" id="PTHR24260">
    <property type="match status" value="1"/>
</dbReference>
<accession>A0A9W8LG35</accession>
<feature type="chain" id="PRO_5040916917" description="Peptidase S1 domain-containing protein" evidence="2">
    <location>
        <begin position="21"/>
        <end position="297"/>
    </location>
</feature>